<evidence type="ECO:0000313" key="2">
    <source>
        <dbReference type="Proteomes" id="UP000242715"/>
    </source>
</evidence>
<dbReference type="PANTHER" id="PTHR33527">
    <property type="entry name" value="OS07G0274300 PROTEIN"/>
    <property type="match status" value="1"/>
</dbReference>
<organism evidence="1 2">
    <name type="scientific">Trifolium subterraneum</name>
    <name type="common">Subterranean clover</name>
    <dbReference type="NCBI Taxonomy" id="3900"/>
    <lineage>
        <taxon>Eukaryota</taxon>
        <taxon>Viridiplantae</taxon>
        <taxon>Streptophyta</taxon>
        <taxon>Embryophyta</taxon>
        <taxon>Tracheophyta</taxon>
        <taxon>Spermatophyta</taxon>
        <taxon>Magnoliopsida</taxon>
        <taxon>eudicotyledons</taxon>
        <taxon>Gunneridae</taxon>
        <taxon>Pentapetalae</taxon>
        <taxon>rosids</taxon>
        <taxon>fabids</taxon>
        <taxon>Fabales</taxon>
        <taxon>Fabaceae</taxon>
        <taxon>Papilionoideae</taxon>
        <taxon>50 kb inversion clade</taxon>
        <taxon>NPAAA clade</taxon>
        <taxon>Hologalegina</taxon>
        <taxon>IRL clade</taxon>
        <taxon>Trifolieae</taxon>
        <taxon>Trifolium</taxon>
    </lineage>
</organism>
<name>A0A2Z6MP86_TRISU</name>
<proteinExistence type="predicted"/>
<accession>A0A2Z6MP86</accession>
<dbReference type="Proteomes" id="UP000242715">
    <property type="component" value="Unassembled WGS sequence"/>
</dbReference>
<dbReference type="AlphaFoldDB" id="A0A2Z6MP86"/>
<keyword evidence="2" id="KW-1185">Reference proteome</keyword>
<protein>
    <submittedName>
        <fullName evidence="1">Uncharacterized protein</fullName>
    </submittedName>
</protein>
<sequence>MDPSASSSSSPSPSTIVTVTHDDFLMFHQMDRDLYSILVNTLSRDPLESMQLLSLWLWLERVSFQSVVKNIMALPVILINEVADESTTCLNYLVNNNTSLIPPLSPTTESSNEIPLLQSLVKGDISLNLFLENRLEVIQGIEKTKQEICLKALSDLMQQAMMRDMAERMVEHNDFLFGSFGPANLQFGSVGGIAGAIVPPPNNIIGGGVIPPDDRTLFVTFSKGYRVEEWEVRQFFTMAYGDCIEALKMQETANINDQPLFARIVFHDVSTIEMILGGASKVKFTINGKHVWARKFVPKKGNRMFHGETSGFGNAEFGMQ</sequence>
<dbReference type="OrthoDB" id="1882251at2759"/>
<gene>
    <name evidence="1" type="ORF">TSUD_206500</name>
</gene>
<reference evidence="2" key="1">
    <citation type="journal article" date="2017" name="Front. Plant Sci.">
        <title>Climate Clever Clovers: New Paradigm to Reduce the Environmental Footprint of Ruminants by Breeding Low Methanogenic Forages Utilizing Haplotype Variation.</title>
        <authorList>
            <person name="Kaur P."/>
            <person name="Appels R."/>
            <person name="Bayer P.E."/>
            <person name="Keeble-Gagnere G."/>
            <person name="Wang J."/>
            <person name="Hirakawa H."/>
            <person name="Shirasawa K."/>
            <person name="Vercoe P."/>
            <person name="Stefanova K."/>
            <person name="Durmic Z."/>
            <person name="Nichols P."/>
            <person name="Revell C."/>
            <person name="Isobe S.N."/>
            <person name="Edwards D."/>
            <person name="Erskine W."/>
        </authorList>
    </citation>
    <scope>NUCLEOTIDE SEQUENCE [LARGE SCALE GENOMIC DNA]</scope>
    <source>
        <strain evidence="2">cv. Daliak</strain>
    </source>
</reference>
<evidence type="ECO:0000313" key="1">
    <source>
        <dbReference type="EMBL" id="GAU33191.1"/>
    </source>
</evidence>
<dbReference type="PANTHER" id="PTHR33527:SF14">
    <property type="entry name" value="OS07G0274300 PROTEIN"/>
    <property type="match status" value="1"/>
</dbReference>
<dbReference type="EMBL" id="DF973518">
    <property type="protein sequence ID" value="GAU33191.1"/>
    <property type="molecule type" value="Genomic_DNA"/>
</dbReference>